<comment type="caution">
    <text evidence="7">The sequence shown here is derived from an EMBL/GenBank/DDBJ whole genome shotgun (WGS) entry which is preliminary data.</text>
</comment>
<organism evidence="7 8">
    <name type="scientific">Candidatus Thermodesulfobacterium syntrophicum</name>
    <dbReference type="NCBI Taxonomy" id="3060442"/>
    <lineage>
        <taxon>Bacteria</taxon>
        <taxon>Pseudomonadati</taxon>
        <taxon>Thermodesulfobacteriota</taxon>
        <taxon>Thermodesulfobacteria</taxon>
        <taxon>Thermodesulfobacteriales</taxon>
        <taxon>Thermodesulfobacteriaceae</taxon>
        <taxon>Thermodesulfobacterium</taxon>
    </lineage>
</organism>
<dbReference type="GO" id="GO:0046820">
    <property type="term" value="F:4-amino-4-deoxychorismate synthase activity"/>
    <property type="evidence" value="ECO:0007669"/>
    <property type="project" value="TreeGrafter"/>
</dbReference>
<dbReference type="Gene3D" id="3.60.120.10">
    <property type="entry name" value="Anthranilate synthase"/>
    <property type="match status" value="1"/>
</dbReference>
<name>A0AAE3TES1_9BACT</name>
<dbReference type="AlphaFoldDB" id="A0AAE3TES1"/>
<dbReference type="InterPro" id="IPR043131">
    <property type="entry name" value="BCAT-like_N"/>
</dbReference>
<dbReference type="Proteomes" id="UP001144110">
    <property type="component" value="Unassembled WGS sequence"/>
</dbReference>
<evidence type="ECO:0000256" key="5">
    <source>
        <dbReference type="RuleBase" id="RU004516"/>
    </source>
</evidence>
<evidence type="ECO:0000256" key="2">
    <source>
        <dbReference type="ARBA" id="ARBA00009320"/>
    </source>
</evidence>
<dbReference type="GO" id="GO:0009396">
    <property type="term" value="P:folic acid-containing compound biosynthetic process"/>
    <property type="evidence" value="ECO:0007669"/>
    <property type="project" value="InterPro"/>
</dbReference>
<dbReference type="InterPro" id="IPR018300">
    <property type="entry name" value="Aminotrans_IV_CS"/>
</dbReference>
<dbReference type="PROSITE" id="PS00770">
    <property type="entry name" value="AA_TRANSFER_CLASS_4"/>
    <property type="match status" value="1"/>
</dbReference>
<dbReference type="InterPro" id="IPR015890">
    <property type="entry name" value="Chorismate_C"/>
</dbReference>
<dbReference type="InterPro" id="IPR001544">
    <property type="entry name" value="Aminotrans_IV"/>
</dbReference>
<keyword evidence="7" id="KW-0032">Aminotransferase</keyword>
<dbReference type="NCBIfam" id="TIGR00553">
    <property type="entry name" value="pabB"/>
    <property type="match status" value="1"/>
</dbReference>
<sequence length="599" mass="70388">MFRNDFFIWAKADKISYQVYVFKSPLKVLKLRNPENLSKFFYSLEEQTKKEFYACGFLTYELGYLFEEKLKPLVRENTLPLAYFGIYKNFEKKFVKPSFDEKEYQSLKKSFKNIEFNIEQKEYVKAIEKIKKYIANGDVYQVNFTFKIKFEFKGNLERLFYLLLFSQRCKYGCFMKMENFYILSFSPELFLEKKVNKLKSSPMKGTFKRGLSWKEDLKLKRQFKQDPKNQAENIMIADLIRNDLGRICKKGSVYVSELFKIETYPTLHQMISTITGTLENKNFYEIFKALFPCGSITGAPKIRAMEIIKELEKEPRGVYTGTLGFIEPEGDFLFNVAIRTLTFKNSNKSKNFTGEAGVGGGIVWDSTPEEEFQEGILKAKFFLSPLPHFKLIETFRFDITQNNPLLPFHYRRIKNSALYFKFKIPEWLKNYKKFKNFIINKAFKLKKGTYKARLVLSPSGEAELNFSSFQPWNSHLKIGLVKRDFDLGILSFHKTSFRAPYDFWQKKAQELGLDEIVFYNENGCLLEGCISNVFIKSDKDFITPPLSLQILNGVLRQFLISKKRVREGIIKLDDLKNFKEFYIGNAVRELGKVSEWVIL</sequence>
<dbReference type="GO" id="GO:0016829">
    <property type="term" value="F:lyase activity"/>
    <property type="evidence" value="ECO:0007669"/>
    <property type="project" value="UniProtKB-KW"/>
</dbReference>
<keyword evidence="7" id="KW-0456">Lyase</keyword>
<proteinExistence type="inferred from homology"/>
<evidence type="ECO:0000313" key="8">
    <source>
        <dbReference type="Proteomes" id="UP001144110"/>
    </source>
</evidence>
<evidence type="ECO:0000256" key="1">
    <source>
        <dbReference type="ARBA" id="ARBA00001933"/>
    </source>
</evidence>
<feature type="domain" description="Chorismate-utilising enzyme C-terminal" evidence="6">
    <location>
        <begin position="120"/>
        <end position="377"/>
    </location>
</feature>
<dbReference type="SUPFAM" id="SSF56322">
    <property type="entry name" value="ADC synthase"/>
    <property type="match status" value="1"/>
</dbReference>
<dbReference type="PANTHER" id="PTHR11236:SF50">
    <property type="entry name" value="AMINODEOXYCHORISMATE SYNTHASE COMPONENT 1"/>
    <property type="match status" value="1"/>
</dbReference>
<dbReference type="Pfam" id="PF00425">
    <property type="entry name" value="Chorismate_bind"/>
    <property type="match status" value="1"/>
</dbReference>
<dbReference type="Gene3D" id="3.20.10.10">
    <property type="entry name" value="D-amino Acid Aminotransferase, subunit A, domain 2"/>
    <property type="match status" value="1"/>
</dbReference>
<dbReference type="InterPro" id="IPR005801">
    <property type="entry name" value="ADC_synthase"/>
</dbReference>
<comment type="similarity">
    <text evidence="2 4">Belongs to the class-IV pyridoxal-phosphate-dependent aminotransferase family.</text>
</comment>
<dbReference type="GO" id="GO:0000162">
    <property type="term" value="P:L-tryptophan biosynthetic process"/>
    <property type="evidence" value="ECO:0007669"/>
    <property type="project" value="TreeGrafter"/>
</dbReference>
<dbReference type="EMBL" id="JAPHEG010000004">
    <property type="protein sequence ID" value="MDF2953756.1"/>
    <property type="molecule type" value="Genomic_DNA"/>
</dbReference>
<protein>
    <submittedName>
        <fullName evidence="7">Branched-chain amino acid aminotransferase/4-amino-4-deoxychorismate lyase</fullName>
    </submittedName>
</protein>
<dbReference type="InterPro" id="IPR036038">
    <property type="entry name" value="Aminotransferase-like"/>
</dbReference>
<evidence type="ECO:0000256" key="4">
    <source>
        <dbReference type="RuleBase" id="RU004106"/>
    </source>
</evidence>
<reference evidence="7" key="1">
    <citation type="submission" date="2022-11" db="EMBL/GenBank/DDBJ databases">
        <title>Candidatus Alkanophaga archaea from heated hydrothermal vent sediment oxidize petroleum alkanes.</title>
        <authorList>
            <person name="Zehnle H."/>
            <person name="Laso-Perez R."/>
            <person name="Lipp J."/>
            <person name="Teske A."/>
            <person name="Wegener G."/>
        </authorList>
    </citation>
    <scope>NUCLEOTIDE SEQUENCE</scope>
    <source>
        <strain evidence="7">MCA70</strain>
    </source>
</reference>
<dbReference type="PANTHER" id="PTHR11236">
    <property type="entry name" value="AMINOBENZOATE/ANTHRANILATE SYNTHASE"/>
    <property type="match status" value="1"/>
</dbReference>
<evidence type="ECO:0000313" key="7">
    <source>
        <dbReference type="EMBL" id="MDF2953756.1"/>
    </source>
</evidence>
<dbReference type="PRINTS" id="PR00095">
    <property type="entry name" value="ANTSNTHASEI"/>
</dbReference>
<gene>
    <name evidence="7" type="ORF">OD816_001001</name>
</gene>
<dbReference type="InterPro" id="IPR043132">
    <property type="entry name" value="BCAT-like_C"/>
</dbReference>
<comment type="cofactor">
    <cofactor evidence="1 5">
        <name>pyridoxal 5'-phosphate</name>
        <dbReference type="ChEBI" id="CHEBI:597326"/>
    </cofactor>
</comment>
<dbReference type="SUPFAM" id="SSF56752">
    <property type="entry name" value="D-aminoacid aminotransferase-like PLP-dependent enzymes"/>
    <property type="match status" value="1"/>
</dbReference>
<evidence type="ECO:0000259" key="6">
    <source>
        <dbReference type="Pfam" id="PF00425"/>
    </source>
</evidence>
<keyword evidence="3 5" id="KW-0663">Pyridoxal phosphate</keyword>
<evidence type="ECO:0000256" key="3">
    <source>
        <dbReference type="ARBA" id="ARBA00022898"/>
    </source>
</evidence>
<dbReference type="InterPro" id="IPR005802">
    <property type="entry name" value="ADC_synth_comp_1"/>
</dbReference>
<dbReference type="InterPro" id="IPR019999">
    <property type="entry name" value="Anth_synth_I-like"/>
</dbReference>
<keyword evidence="7" id="KW-0808">Transferase</keyword>
<dbReference type="Gene3D" id="3.30.470.10">
    <property type="match status" value="1"/>
</dbReference>
<dbReference type="Pfam" id="PF01063">
    <property type="entry name" value="Aminotran_4"/>
    <property type="match status" value="1"/>
</dbReference>
<accession>A0AAE3TES1</accession>